<dbReference type="Gene3D" id="3.40.630.10">
    <property type="entry name" value="Zn peptidases"/>
    <property type="match status" value="1"/>
</dbReference>
<dbReference type="PIRSF" id="PIRSF037238">
    <property type="entry name" value="Carboxypeptidase_G2"/>
    <property type="match status" value="1"/>
</dbReference>
<organism evidence="7 8">
    <name type="scientific">Leekyejoonella antrihumi</name>
    <dbReference type="NCBI Taxonomy" id="1660198"/>
    <lineage>
        <taxon>Bacteria</taxon>
        <taxon>Bacillati</taxon>
        <taxon>Actinomycetota</taxon>
        <taxon>Actinomycetes</taxon>
        <taxon>Micrococcales</taxon>
        <taxon>Dermacoccaceae</taxon>
        <taxon>Leekyejoonella</taxon>
    </lineage>
</organism>
<keyword evidence="8" id="KW-1185">Reference proteome</keyword>
<keyword evidence="3" id="KW-0378">Hydrolase</keyword>
<dbReference type="InterPro" id="IPR001261">
    <property type="entry name" value="ArgE/DapE_CS"/>
</dbReference>
<dbReference type="OrthoDB" id="9783294at2"/>
<evidence type="ECO:0000256" key="1">
    <source>
        <dbReference type="ARBA" id="ARBA00001947"/>
    </source>
</evidence>
<feature type="active site" description="Proton acceptor" evidence="5">
    <location>
        <position position="131"/>
    </location>
</feature>
<dbReference type="GO" id="GO:0046872">
    <property type="term" value="F:metal ion binding"/>
    <property type="evidence" value="ECO:0007669"/>
    <property type="project" value="UniProtKB-KW"/>
</dbReference>
<dbReference type="EMBL" id="VCQV01000023">
    <property type="protein sequence ID" value="TWP35009.1"/>
    <property type="molecule type" value="Genomic_DNA"/>
</dbReference>
<gene>
    <name evidence="7" type="ORF">FGL98_15620</name>
</gene>
<comment type="cofactor">
    <cofactor evidence="1">
        <name>Zn(2+)</name>
        <dbReference type="ChEBI" id="CHEBI:29105"/>
    </cofactor>
</comment>
<dbReference type="Proteomes" id="UP000320244">
    <property type="component" value="Unassembled WGS sequence"/>
</dbReference>
<dbReference type="InterPro" id="IPR017150">
    <property type="entry name" value="Pept_M20_glutamate_carboxypep"/>
</dbReference>
<dbReference type="PANTHER" id="PTHR43808">
    <property type="entry name" value="ACETYLORNITHINE DEACETYLASE"/>
    <property type="match status" value="1"/>
</dbReference>
<dbReference type="CDD" id="cd03885">
    <property type="entry name" value="M20_CPDG2"/>
    <property type="match status" value="1"/>
</dbReference>
<keyword evidence="4" id="KW-0862">Zinc</keyword>
<dbReference type="InterPro" id="IPR002933">
    <property type="entry name" value="Peptidase_M20"/>
</dbReference>
<evidence type="ECO:0000313" key="8">
    <source>
        <dbReference type="Proteomes" id="UP000320244"/>
    </source>
</evidence>
<proteinExistence type="predicted"/>
<comment type="caution">
    <text evidence="7">The sequence shown here is derived from an EMBL/GenBank/DDBJ whole genome shotgun (WGS) entry which is preliminary data.</text>
</comment>
<dbReference type="InterPro" id="IPR050072">
    <property type="entry name" value="Peptidase_M20A"/>
</dbReference>
<feature type="active site" evidence="5">
    <location>
        <position position="69"/>
    </location>
</feature>
<dbReference type="SUPFAM" id="SSF53187">
    <property type="entry name" value="Zn-dependent exopeptidases"/>
    <property type="match status" value="1"/>
</dbReference>
<keyword evidence="2" id="KW-0479">Metal-binding</keyword>
<name>A0A563DY04_9MICO</name>
<dbReference type="SUPFAM" id="SSF55031">
    <property type="entry name" value="Bacterial exopeptidase dimerisation domain"/>
    <property type="match status" value="1"/>
</dbReference>
<feature type="domain" description="Peptidase M20 dimerisation" evidence="6">
    <location>
        <begin position="167"/>
        <end position="260"/>
    </location>
</feature>
<dbReference type="GO" id="GO:0016787">
    <property type="term" value="F:hydrolase activity"/>
    <property type="evidence" value="ECO:0007669"/>
    <property type="project" value="UniProtKB-KW"/>
</dbReference>
<evidence type="ECO:0000259" key="6">
    <source>
        <dbReference type="Pfam" id="PF07687"/>
    </source>
</evidence>
<dbReference type="PANTHER" id="PTHR43808:SF9">
    <property type="entry name" value="BLL0789 PROTEIN"/>
    <property type="match status" value="1"/>
</dbReference>
<dbReference type="InterPro" id="IPR036264">
    <property type="entry name" value="Bact_exopeptidase_dim_dom"/>
</dbReference>
<evidence type="ECO:0000313" key="7">
    <source>
        <dbReference type="EMBL" id="TWP35009.1"/>
    </source>
</evidence>
<accession>A0A563DY04</accession>
<evidence type="ECO:0000256" key="5">
    <source>
        <dbReference type="PIRSR" id="PIRSR037238-1"/>
    </source>
</evidence>
<reference evidence="7 8" key="1">
    <citation type="submission" date="2019-05" db="EMBL/GenBank/DDBJ databases">
        <authorList>
            <person name="Lee S.D."/>
        </authorList>
    </citation>
    <scope>NUCLEOTIDE SEQUENCE [LARGE SCALE GENOMIC DNA]</scope>
    <source>
        <strain evidence="7 8">C5-26</strain>
    </source>
</reference>
<sequence length="378" mass="39257">MIDDIRLLVECESPSDDAEALARSADLVARVGRARLGSDPDRVACDGRDHLVWRLGRGPRRVLLLGHHDTVWPMGTLERLPFSAEGAVLRGPGCFDMKTGIIQIFHALQVLTDADGPPAVDGVTVLITADEEIGSPSSRGLIEQEADGCSAALVLESAGPGGALKAERKGVSLYRVRVTGRAAHAGLEPENGVNAGVELAHQILAIAALNDPVSGTTVTPTASHAGTTTNTVPAEAYIAVDVRASSEAEQQRVDRALRALRPTLKGASLSIAGGPNRPPLTHVQSDDLAALARSLAPFCGIPALRTVSVGGGSDGNFTAGIGIPTLDGLGAVGDGAHADHEQVHTEHLASRTALLALMTRSLLRPSAVAPEEMRDARP</sequence>
<evidence type="ECO:0000256" key="2">
    <source>
        <dbReference type="ARBA" id="ARBA00022723"/>
    </source>
</evidence>
<dbReference type="InterPro" id="IPR011650">
    <property type="entry name" value="Peptidase_M20_dimer"/>
</dbReference>
<protein>
    <submittedName>
        <fullName evidence="7">M20 family metallopeptidase</fullName>
    </submittedName>
</protein>
<reference evidence="7 8" key="2">
    <citation type="submission" date="2019-08" db="EMBL/GenBank/DDBJ databases">
        <title>Jejuicoccus antrihumi gen. nov., sp. nov., a new member of the family Dermacoccaceae isolated from a cave.</title>
        <authorList>
            <person name="Schumann P."/>
            <person name="Kim I.S."/>
        </authorList>
    </citation>
    <scope>NUCLEOTIDE SEQUENCE [LARGE SCALE GENOMIC DNA]</scope>
    <source>
        <strain evidence="7 8">C5-26</strain>
    </source>
</reference>
<dbReference type="Pfam" id="PF01546">
    <property type="entry name" value="Peptidase_M20"/>
    <property type="match status" value="1"/>
</dbReference>
<dbReference type="Pfam" id="PF07687">
    <property type="entry name" value="M20_dimer"/>
    <property type="match status" value="1"/>
</dbReference>
<evidence type="ECO:0000256" key="3">
    <source>
        <dbReference type="ARBA" id="ARBA00022801"/>
    </source>
</evidence>
<dbReference type="AlphaFoldDB" id="A0A563DY04"/>
<evidence type="ECO:0000256" key="4">
    <source>
        <dbReference type="ARBA" id="ARBA00022833"/>
    </source>
</evidence>
<dbReference type="PROSITE" id="PS00758">
    <property type="entry name" value="ARGE_DAPE_CPG2_1"/>
    <property type="match status" value="1"/>
</dbReference>
<dbReference type="Gene3D" id="3.30.70.360">
    <property type="match status" value="1"/>
</dbReference>